<reference evidence="1 2" key="1">
    <citation type="journal article" date="2015" name="J. Microbiol.">
        <title>Sphingosinicella ginsenosidimutans sp. nov., with ginsenoside converting activity.</title>
        <authorList>
            <person name="Kim J.K."/>
            <person name="Kang M.S."/>
            <person name="Park S.C."/>
            <person name="Kim K.M."/>
            <person name="Choi K."/>
            <person name="Yoon M.H."/>
            <person name="Im W.T."/>
        </authorList>
    </citation>
    <scope>NUCLEOTIDE SEQUENCE [LARGE SCALE GENOMIC DNA]</scope>
    <source>
        <strain evidence="1 2">BS-11</strain>
    </source>
</reference>
<gene>
    <name evidence="1" type="ORF">FRZ32_14080</name>
</gene>
<dbReference type="RefSeq" id="WP_147044098.1">
    <property type="nucleotide sequence ID" value="NZ_VOQQ01000001.1"/>
</dbReference>
<name>A0A5C6TXQ1_9SPHN</name>
<accession>A0A5C6TXQ1</accession>
<proteinExistence type="predicted"/>
<sequence>MSRIAGVDRNVPARDPYEDARQIIEPLARAFAFGGIQVGTEAIEDAVCGARLRAFGHLGMMPHARAAS</sequence>
<comment type="caution">
    <text evidence="1">The sequence shown here is derived from an EMBL/GenBank/DDBJ whole genome shotgun (WGS) entry which is preliminary data.</text>
</comment>
<keyword evidence="2" id="KW-1185">Reference proteome</keyword>
<dbReference type="AlphaFoldDB" id="A0A5C6TXQ1"/>
<dbReference type="Proteomes" id="UP000321249">
    <property type="component" value="Unassembled WGS sequence"/>
</dbReference>
<evidence type="ECO:0000313" key="2">
    <source>
        <dbReference type="Proteomes" id="UP000321249"/>
    </source>
</evidence>
<dbReference type="EMBL" id="VOQQ01000001">
    <property type="protein sequence ID" value="TXC64675.1"/>
    <property type="molecule type" value="Genomic_DNA"/>
</dbReference>
<protein>
    <submittedName>
        <fullName evidence="1">Uncharacterized protein</fullName>
    </submittedName>
</protein>
<evidence type="ECO:0000313" key="1">
    <source>
        <dbReference type="EMBL" id="TXC64675.1"/>
    </source>
</evidence>
<organism evidence="1 2">
    <name type="scientific">Allosphingosinicella ginsenosidimutans</name>
    <dbReference type="NCBI Taxonomy" id="1176539"/>
    <lineage>
        <taxon>Bacteria</taxon>
        <taxon>Pseudomonadati</taxon>
        <taxon>Pseudomonadota</taxon>
        <taxon>Alphaproteobacteria</taxon>
        <taxon>Sphingomonadales</taxon>
        <taxon>Sphingomonadaceae</taxon>
        <taxon>Allosphingosinicella</taxon>
    </lineage>
</organism>